<dbReference type="RefSeq" id="WP_159764909.1">
    <property type="nucleotide sequence ID" value="NZ_WUUT01000006.1"/>
</dbReference>
<evidence type="ECO:0000313" key="2">
    <source>
        <dbReference type="Proteomes" id="UP000466535"/>
    </source>
</evidence>
<dbReference type="EMBL" id="WUUT01000006">
    <property type="protein sequence ID" value="MXR52772.1"/>
    <property type="molecule type" value="Genomic_DNA"/>
</dbReference>
<dbReference type="SUPFAM" id="SSF49503">
    <property type="entry name" value="Cupredoxins"/>
    <property type="match status" value="1"/>
</dbReference>
<evidence type="ECO:0000313" key="1">
    <source>
        <dbReference type="EMBL" id="MXR52772.1"/>
    </source>
</evidence>
<reference evidence="1 2" key="1">
    <citation type="submission" date="2019-12" db="EMBL/GenBank/DDBJ databases">
        <title>Isolation and characterization of three novel carbon monoxide-oxidizing members of Halobacteria from salione crusts and soils.</title>
        <authorList>
            <person name="Myers M.R."/>
            <person name="King G.M."/>
        </authorList>
    </citation>
    <scope>NUCLEOTIDE SEQUENCE [LARGE SCALE GENOMIC DNA]</scope>
    <source>
        <strain evidence="1 2">WSH3</strain>
    </source>
</reference>
<name>A0A6B0TBL6_9EURY</name>
<accession>A0A6B0TBL6</accession>
<dbReference type="AlphaFoldDB" id="A0A6B0TBL6"/>
<gene>
    <name evidence="1" type="ORF">GRX03_14300</name>
</gene>
<dbReference type="Gene3D" id="2.60.40.420">
    <property type="entry name" value="Cupredoxins - blue copper proteins"/>
    <property type="match status" value="1"/>
</dbReference>
<organism evidence="1 2">
    <name type="scientific">Halovenus carboxidivorans</name>
    <dbReference type="NCBI Taxonomy" id="2692199"/>
    <lineage>
        <taxon>Archaea</taxon>
        <taxon>Methanobacteriati</taxon>
        <taxon>Methanobacteriota</taxon>
        <taxon>Stenosarchaea group</taxon>
        <taxon>Halobacteria</taxon>
        <taxon>Halobacteriales</taxon>
        <taxon>Haloarculaceae</taxon>
        <taxon>Halovenus</taxon>
    </lineage>
</organism>
<dbReference type="InterPro" id="IPR008972">
    <property type="entry name" value="Cupredoxin"/>
</dbReference>
<proteinExistence type="predicted"/>
<comment type="caution">
    <text evidence="1">The sequence shown here is derived from an EMBL/GenBank/DDBJ whole genome shotgun (WGS) entry which is preliminary data.</text>
</comment>
<protein>
    <submittedName>
        <fullName evidence="1">Uncharacterized protein</fullName>
    </submittedName>
</protein>
<sequence length="222" mass="24231">MDWSLVSQFRGEVAIVVGFLLLLNPAVVGTLDIGDPDRYRYEATEVSFSENGTYSHAAHPIPLDSDVGCFGDDDWSRACILERAIHANGGITYDGPTNPFLESEYSYIHIWEEGFFRPITEERGVRIFHANGGPNLTSSWHAIGNVWETFYRDGAVASDPDHYIETAPVVPGSVAIAEIDTPVPGPIKLVDHALTRVARKGLLGIINVGGSPEPDIFQPEPA</sequence>
<keyword evidence="2" id="KW-1185">Reference proteome</keyword>
<dbReference type="Proteomes" id="UP000466535">
    <property type="component" value="Unassembled WGS sequence"/>
</dbReference>
<dbReference type="OrthoDB" id="238674at2157"/>